<evidence type="ECO:0000256" key="1">
    <source>
        <dbReference type="SAM" id="MobiDB-lite"/>
    </source>
</evidence>
<feature type="compositionally biased region" description="Basic and acidic residues" evidence="1">
    <location>
        <begin position="287"/>
        <end position="312"/>
    </location>
</feature>
<feature type="compositionally biased region" description="Polar residues" evidence="1">
    <location>
        <begin position="543"/>
        <end position="552"/>
    </location>
</feature>
<feature type="compositionally biased region" description="Polar residues" evidence="1">
    <location>
        <begin position="124"/>
        <end position="133"/>
    </location>
</feature>
<dbReference type="CDD" id="cd00060">
    <property type="entry name" value="FHA"/>
    <property type="match status" value="1"/>
</dbReference>
<accession>A0A1Y1IGJ2</accession>
<feature type="compositionally biased region" description="Basic and acidic residues" evidence="1">
    <location>
        <begin position="437"/>
        <end position="469"/>
    </location>
</feature>
<dbReference type="PROSITE" id="PS50006">
    <property type="entry name" value="FHA_DOMAIN"/>
    <property type="match status" value="1"/>
</dbReference>
<feature type="region of interest" description="Disordered" evidence="1">
    <location>
        <begin position="66"/>
        <end position="229"/>
    </location>
</feature>
<dbReference type="OrthoDB" id="687730at2759"/>
<gene>
    <name evidence="3" type="ORF">KFL_005830030</name>
</gene>
<protein>
    <recommendedName>
        <fullName evidence="2">FHA domain-containing protein</fullName>
    </recommendedName>
</protein>
<evidence type="ECO:0000313" key="3">
    <source>
        <dbReference type="EMBL" id="GAQ89965.1"/>
    </source>
</evidence>
<feature type="compositionally biased region" description="Polar residues" evidence="1">
    <location>
        <begin position="516"/>
        <end position="533"/>
    </location>
</feature>
<dbReference type="EMBL" id="DF237532">
    <property type="protein sequence ID" value="GAQ89965.1"/>
    <property type="molecule type" value="Genomic_DNA"/>
</dbReference>
<proteinExistence type="predicted"/>
<reference evidence="3 4" key="1">
    <citation type="journal article" date="2014" name="Nat. Commun.">
        <title>Klebsormidium flaccidum genome reveals primary factors for plant terrestrial adaptation.</title>
        <authorList>
            <person name="Hori K."/>
            <person name="Maruyama F."/>
            <person name="Fujisawa T."/>
            <person name="Togashi T."/>
            <person name="Yamamoto N."/>
            <person name="Seo M."/>
            <person name="Sato S."/>
            <person name="Yamada T."/>
            <person name="Mori H."/>
            <person name="Tajima N."/>
            <person name="Moriyama T."/>
            <person name="Ikeuchi M."/>
            <person name="Watanabe M."/>
            <person name="Wada H."/>
            <person name="Kobayashi K."/>
            <person name="Saito M."/>
            <person name="Masuda T."/>
            <person name="Sasaki-Sekimoto Y."/>
            <person name="Mashiguchi K."/>
            <person name="Awai K."/>
            <person name="Shimojima M."/>
            <person name="Masuda S."/>
            <person name="Iwai M."/>
            <person name="Nobusawa T."/>
            <person name="Narise T."/>
            <person name="Kondo S."/>
            <person name="Saito H."/>
            <person name="Sato R."/>
            <person name="Murakawa M."/>
            <person name="Ihara Y."/>
            <person name="Oshima-Yamada Y."/>
            <person name="Ohtaka K."/>
            <person name="Satoh M."/>
            <person name="Sonobe K."/>
            <person name="Ishii M."/>
            <person name="Ohtani R."/>
            <person name="Kanamori-Sato M."/>
            <person name="Honoki R."/>
            <person name="Miyazaki D."/>
            <person name="Mochizuki H."/>
            <person name="Umetsu J."/>
            <person name="Higashi K."/>
            <person name="Shibata D."/>
            <person name="Kamiya Y."/>
            <person name="Sato N."/>
            <person name="Nakamura Y."/>
            <person name="Tabata S."/>
            <person name="Ida S."/>
            <person name="Kurokawa K."/>
            <person name="Ohta H."/>
        </authorList>
    </citation>
    <scope>NUCLEOTIDE SEQUENCE [LARGE SCALE GENOMIC DNA]</scope>
    <source>
        <strain evidence="3 4">NIES-2285</strain>
    </source>
</reference>
<feature type="compositionally biased region" description="Basic and acidic residues" evidence="1">
    <location>
        <begin position="258"/>
        <end position="271"/>
    </location>
</feature>
<feature type="compositionally biased region" description="Basic and acidic residues" evidence="1">
    <location>
        <begin position="553"/>
        <end position="564"/>
    </location>
</feature>
<dbReference type="OMA" id="PIDHQDI"/>
<feature type="compositionally biased region" description="Basic and acidic residues" evidence="1">
    <location>
        <begin position="390"/>
        <end position="415"/>
    </location>
</feature>
<dbReference type="InterPro" id="IPR008984">
    <property type="entry name" value="SMAD_FHA_dom_sf"/>
</dbReference>
<name>A0A1Y1IGJ2_KLENI</name>
<feature type="compositionally biased region" description="Basic residues" evidence="1">
    <location>
        <begin position="72"/>
        <end position="81"/>
    </location>
</feature>
<evidence type="ECO:0000259" key="2">
    <source>
        <dbReference type="PROSITE" id="PS50006"/>
    </source>
</evidence>
<feature type="compositionally biased region" description="Basic and acidic residues" evidence="1">
    <location>
        <begin position="149"/>
        <end position="158"/>
    </location>
</feature>
<feature type="compositionally biased region" description="Polar residues" evidence="1">
    <location>
        <begin position="189"/>
        <end position="199"/>
    </location>
</feature>
<sequence>MQKGRASMRTWWYIQHVQKAEKAAEIADSSDAPEAGEFARRIEMEEGRAVMRVWWLDHRLRALDPSRPPLPKVKRTRRALPVRRSPSSTPKQATTVAEAKTVPSGRQEELATASEEHPAPSEAKTITTDTTGAQEPVTPLDDSVSVDAQADRQRKMDVGRANMRNWWTQEQEASKRAVEGTVPEKPSESKTITTDTTGAQEPAAPVDALVSTEVPKEQDAVQVERQKEMDAGRAKMREWWIQEQAASKRKLELQGAESEERPAPSEVKETTTDTTTAPELAAPVDDLVQKEQEAAQAERQEKMDAGRAKMREWWTQQLEATKRALETKTIPTDATGAQELGTPADVPVSIEAQKEQEAAQKMSPEAQAEQQRRMDAGRATMRTWWTEEQEAAKRKLELQAAESEKRPAPSEEKSITTDTTKAQEPAAPVDDPVSAEVQKEQEAAQAERQKKMDAGRAKMREWWIKEQEVTKPAPEPQGTESDKSPAPSESKTVIENTTKAQEPQGTESDKRPAPSESKTVTADTTKTQEPQGTESDKGPAPSESKTVTADTTRAQELKGAESDKGLAPSKSKPVTADTAGAQKLPSPLDTSDKRPAPSESKTVTADTTGAQKLPTPLDILVKIEMRKEREAAERRRAERQRTMDAGRAEMRKWWIKEREATKRALGLAPYGPVWTLVRNDGKEPPISIGKTPLIIGAEVGNAENMVPVKLDYPTVSGVHAKIFAKEVMSYGEYVRAYFVVDLKSTNGVRRNNNFRLRPGTQYKLSDGDTLFFGEEAATIVIKNPQKSP</sequence>
<keyword evidence="4" id="KW-1185">Reference proteome</keyword>
<dbReference type="InterPro" id="IPR000253">
    <property type="entry name" value="FHA_dom"/>
</dbReference>
<dbReference type="Pfam" id="PF00498">
    <property type="entry name" value="FHA"/>
    <property type="match status" value="1"/>
</dbReference>
<dbReference type="Proteomes" id="UP000054558">
    <property type="component" value="Unassembled WGS sequence"/>
</dbReference>
<feature type="compositionally biased region" description="Basic and acidic residues" evidence="1">
    <location>
        <begin position="106"/>
        <end position="119"/>
    </location>
</feature>
<dbReference type="Gene3D" id="2.60.200.20">
    <property type="match status" value="1"/>
</dbReference>
<feature type="domain" description="FHA" evidence="2">
    <location>
        <begin position="697"/>
        <end position="755"/>
    </location>
</feature>
<dbReference type="SUPFAM" id="SSF49879">
    <property type="entry name" value="SMAD/FHA domain"/>
    <property type="match status" value="1"/>
</dbReference>
<feature type="compositionally biased region" description="Polar residues" evidence="1">
    <location>
        <begin position="85"/>
        <end position="95"/>
    </location>
</feature>
<organism evidence="3 4">
    <name type="scientific">Klebsormidium nitens</name>
    <name type="common">Green alga</name>
    <name type="synonym">Ulothrix nitens</name>
    <dbReference type="NCBI Taxonomy" id="105231"/>
    <lineage>
        <taxon>Eukaryota</taxon>
        <taxon>Viridiplantae</taxon>
        <taxon>Streptophyta</taxon>
        <taxon>Klebsormidiophyceae</taxon>
        <taxon>Klebsormidiales</taxon>
        <taxon>Klebsormidiaceae</taxon>
        <taxon>Klebsormidium</taxon>
    </lineage>
</organism>
<feature type="compositionally biased region" description="Basic and acidic residues" evidence="1">
    <location>
        <begin position="214"/>
        <end position="229"/>
    </location>
</feature>
<feature type="compositionally biased region" description="Polar residues" evidence="1">
    <location>
        <begin position="487"/>
        <end position="506"/>
    </location>
</feature>
<dbReference type="AlphaFoldDB" id="A0A1Y1IGJ2"/>
<feature type="compositionally biased region" description="Polar residues" evidence="1">
    <location>
        <begin position="599"/>
        <end position="610"/>
    </location>
</feature>
<evidence type="ECO:0000313" key="4">
    <source>
        <dbReference type="Proteomes" id="UP000054558"/>
    </source>
</evidence>
<feature type="region of interest" description="Disordered" evidence="1">
    <location>
        <begin position="246"/>
        <end position="616"/>
    </location>
</feature>